<proteinExistence type="predicted"/>
<dbReference type="AlphaFoldDB" id="A0A0D0NNB9"/>
<dbReference type="EMBL" id="AONG01000009">
    <property type="protein sequence ID" value="KIQ69725.1"/>
    <property type="molecule type" value="Genomic_DNA"/>
</dbReference>
<sequence length="49" mass="5842">MPTPENEQLKRFKEAARELETDDDEARFNERLRKLAKQKPEGKPKDDKD</sequence>
<evidence type="ECO:0000313" key="3">
    <source>
        <dbReference type="Proteomes" id="UP000035100"/>
    </source>
</evidence>
<protein>
    <submittedName>
        <fullName evidence="2">Uncharacterized protein</fullName>
    </submittedName>
</protein>
<organism evidence="2 3">
    <name type="scientific">Wenxinia marina DSM 24838</name>
    <dbReference type="NCBI Taxonomy" id="1123501"/>
    <lineage>
        <taxon>Bacteria</taxon>
        <taxon>Pseudomonadati</taxon>
        <taxon>Pseudomonadota</taxon>
        <taxon>Alphaproteobacteria</taxon>
        <taxon>Rhodobacterales</taxon>
        <taxon>Roseobacteraceae</taxon>
        <taxon>Wenxinia</taxon>
    </lineage>
</organism>
<gene>
    <name evidence="2" type="ORF">Wenmar_02089</name>
</gene>
<evidence type="ECO:0000256" key="1">
    <source>
        <dbReference type="SAM" id="MobiDB-lite"/>
    </source>
</evidence>
<dbReference type="PATRIC" id="fig|1123501.6.peg.2185"/>
<reference evidence="2 3" key="1">
    <citation type="submission" date="2013-01" db="EMBL/GenBank/DDBJ databases">
        <authorList>
            <person name="Fiebig A."/>
            <person name="Goeker M."/>
            <person name="Klenk H.-P.P."/>
        </authorList>
    </citation>
    <scope>NUCLEOTIDE SEQUENCE [LARGE SCALE GENOMIC DNA]</scope>
    <source>
        <strain evidence="2 3">DSM 24838</strain>
    </source>
</reference>
<keyword evidence="3" id="KW-1185">Reference proteome</keyword>
<evidence type="ECO:0000313" key="2">
    <source>
        <dbReference type="EMBL" id="KIQ69725.1"/>
    </source>
</evidence>
<feature type="region of interest" description="Disordered" evidence="1">
    <location>
        <begin position="1"/>
        <end position="28"/>
    </location>
</feature>
<dbReference type="RefSeq" id="WP_018304937.1">
    <property type="nucleotide sequence ID" value="NZ_KB902316.1"/>
</dbReference>
<name>A0A0D0NNB9_9RHOB</name>
<feature type="compositionally biased region" description="Basic and acidic residues" evidence="1">
    <location>
        <begin position="7"/>
        <end position="19"/>
    </location>
</feature>
<comment type="caution">
    <text evidence="2">The sequence shown here is derived from an EMBL/GenBank/DDBJ whole genome shotgun (WGS) entry which is preliminary data.</text>
</comment>
<accession>A0A0D0NNB9</accession>
<dbReference type="Proteomes" id="UP000035100">
    <property type="component" value="Unassembled WGS sequence"/>
</dbReference>